<accession>A0A921F825</accession>
<name>A0A921F825_9LACO</name>
<comment type="similarity">
    <text evidence="2">Belongs to the bacterial solute-binding protein 1 family.</text>
</comment>
<dbReference type="InterPro" id="IPR050490">
    <property type="entry name" value="Bact_solute-bd_prot1"/>
</dbReference>
<dbReference type="EMBL" id="DYXG01000009">
    <property type="protein sequence ID" value="HJE96118.1"/>
    <property type="molecule type" value="Genomic_DNA"/>
</dbReference>
<dbReference type="PROSITE" id="PS01037">
    <property type="entry name" value="SBP_BACTERIAL_1"/>
    <property type="match status" value="1"/>
</dbReference>
<dbReference type="SUPFAM" id="SSF53850">
    <property type="entry name" value="Periplasmic binding protein-like II"/>
    <property type="match status" value="1"/>
</dbReference>
<dbReference type="PANTHER" id="PTHR43649:SF31">
    <property type="entry name" value="SN-GLYCEROL-3-PHOSPHATE-BINDING PERIPLASMIC PROTEIN UGPB"/>
    <property type="match status" value="1"/>
</dbReference>
<evidence type="ECO:0000313" key="6">
    <source>
        <dbReference type="EMBL" id="HJE96118.1"/>
    </source>
</evidence>
<comment type="subcellular location">
    <subcellularLocation>
        <location evidence="1">Cell envelope</location>
    </subcellularLocation>
</comment>
<comment type="caution">
    <text evidence="6">The sequence shown here is derived from an EMBL/GenBank/DDBJ whole genome shotgun (WGS) entry which is preliminary data.</text>
</comment>
<reference evidence="6" key="1">
    <citation type="journal article" date="2021" name="PeerJ">
        <title>Extensive microbial diversity within the chicken gut microbiome revealed by metagenomics and culture.</title>
        <authorList>
            <person name="Gilroy R."/>
            <person name="Ravi A."/>
            <person name="Getino M."/>
            <person name="Pursley I."/>
            <person name="Horton D.L."/>
            <person name="Alikhan N.F."/>
            <person name="Baker D."/>
            <person name="Gharbi K."/>
            <person name="Hall N."/>
            <person name="Watson M."/>
            <person name="Adriaenssens E.M."/>
            <person name="Foster-Nyarko E."/>
            <person name="Jarju S."/>
            <person name="Secka A."/>
            <person name="Antonio M."/>
            <person name="Oren A."/>
            <person name="Chaudhuri R.R."/>
            <person name="La Ragione R."/>
            <person name="Hildebrand F."/>
            <person name="Pallen M.J."/>
        </authorList>
    </citation>
    <scope>NUCLEOTIDE SEQUENCE</scope>
    <source>
        <strain evidence="6">CHK174-6876</strain>
    </source>
</reference>
<dbReference type="GO" id="GO:0030313">
    <property type="term" value="C:cell envelope"/>
    <property type="evidence" value="ECO:0007669"/>
    <property type="project" value="UniProtKB-SubCell"/>
</dbReference>
<dbReference type="Proteomes" id="UP000707535">
    <property type="component" value="Unassembled WGS sequence"/>
</dbReference>
<dbReference type="AlphaFoldDB" id="A0A921F825"/>
<dbReference type="InterPro" id="IPR006059">
    <property type="entry name" value="SBP"/>
</dbReference>
<reference evidence="6" key="2">
    <citation type="submission" date="2021-09" db="EMBL/GenBank/DDBJ databases">
        <authorList>
            <person name="Gilroy R."/>
        </authorList>
    </citation>
    <scope>NUCLEOTIDE SEQUENCE</scope>
    <source>
        <strain evidence="6">CHK174-6876</strain>
    </source>
</reference>
<evidence type="ECO:0000313" key="7">
    <source>
        <dbReference type="Proteomes" id="UP000707535"/>
    </source>
</evidence>
<evidence type="ECO:0000256" key="5">
    <source>
        <dbReference type="ARBA" id="ARBA00022764"/>
    </source>
</evidence>
<dbReference type="Pfam" id="PF13416">
    <property type="entry name" value="SBP_bac_8"/>
    <property type="match status" value="1"/>
</dbReference>
<protein>
    <submittedName>
        <fullName evidence="6">ABC transporter substrate-binding protein</fullName>
    </submittedName>
</protein>
<evidence type="ECO:0000256" key="4">
    <source>
        <dbReference type="ARBA" id="ARBA00022729"/>
    </source>
</evidence>
<dbReference type="InterPro" id="IPR006061">
    <property type="entry name" value="SBP_1_CS"/>
</dbReference>
<gene>
    <name evidence="6" type="ORF">K8V00_00730</name>
</gene>
<dbReference type="Gene3D" id="3.40.190.10">
    <property type="entry name" value="Periplasmic binding protein-like II"/>
    <property type="match status" value="2"/>
</dbReference>
<evidence type="ECO:0000256" key="3">
    <source>
        <dbReference type="ARBA" id="ARBA00022448"/>
    </source>
</evidence>
<keyword evidence="5" id="KW-0574">Periplasm</keyword>
<proteinExistence type="inferred from homology"/>
<evidence type="ECO:0000256" key="2">
    <source>
        <dbReference type="ARBA" id="ARBA00008520"/>
    </source>
</evidence>
<organism evidence="6 7">
    <name type="scientific">Ligilactobacillus acidipiscis</name>
    <dbReference type="NCBI Taxonomy" id="89059"/>
    <lineage>
        <taxon>Bacteria</taxon>
        <taxon>Bacillati</taxon>
        <taxon>Bacillota</taxon>
        <taxon>Bacilli</taxon>
        <taxon>Lactobacillales</taxon>
        <taxon>Lactobacillaceae</taxon>
        <taxon>Ligilactobacillus</taxon>
    </lineage>
</organism>
<sequence>MQKIRPLWKIVFAVVLFLLVLTTIFSFRQKSAKAEPAHTKIVFWHEMGGTSGDALEKMVNKFNKSQSKYEVVPQYEGSYDEAIQKFIQSHGSASSPALFQAFDISTAQMMHSKYTTPVQKFIDEENYDVKDIAPVARSFYANNGQQLAMPFNTSQPVLYYNASLLKKYHIAPPSQSPSYSEITRTAQQLYERSNHQVKGMTMEIYGWLLEEALANTKTSLVNNNDGHSGTPTNVNLNNPMTVKYVKWIRQNIKAGDFVNYGSGTSAENNQTAAFLARKLGMFVQSSATIGQLAQGTKDKLGITYFPHPDGTKANGVSIGGAALWISNDKSEKVQKGAFEFIKFAETSKIQAQWQKDTGYLALNANSQKEKVLTDLYKKEPEMAVPGEQLRNAKPNSTNSGVLMEGMQLTREMEETALESIYGGSNITQTLQDASSKINQNLERTNRANNYFKKTK</sequence>
<keyword evidence="4" id="KW-0732">Signal</keyword>
<dbReference type="CDD" id="cd14748">
    <property type="entry name" value="PBP2_UgpB"/>
    <property type="match status" value="1"/>
</dbReference>
<dbReference type="GO" id="GO:0055085">
    <property type="term" value="P:transmembrane transport"/>
    <property type="evidence" value="ECO:0007669"/>
    <property type="project" value="InterPro"/>
</dbReference>
<keyword evidence="3" id="KW-0813">Transport</keyword>
<evidence type="ECO:0000256" key="1">
    <source>
        <dbReference type="ARBA" id="ARBA00004196"/>
    </source>
</evidence>
<dbReference type="PANTHER" id="PTHR43649">
    <property type="entry name" value="ARABINOSE-BINDING PROTEIN-RELATED"/>
    <property type="match status" value="1"/>
</dbReference>